<name>A0ABY7SP09_9RHOB</name>
<protein>
    <submittedName>
        <fullName evidence="5">LacI family DNA-binding transcriptional regulator</fullName>
    </submittedName>
</protein>
<evidence type="ECO:0000313" key="6">
    <source>
        <dbReference type="Proteomes" id="UP001219349"/>
    </source>
</evidence>
<dbReference type="SUPFAM" id="SSF47413">
    <property type="entry name" value="lambda repressor-like DNA-binding domains"/>
    <property type="match status" value="1"/>
</dbReference>
<dbReference type="PANTHER" id="PTHR30146:SF152">
    <property type="entry name" value="TRANSCRIPTIONAL REGULATORY PROTEIN"/>
    <property type="match status" value="1"/>
</dbReference>
<dbReference type="InterPro" id="IPR010982">
    <property type="entry name" value="Lambda_DNA-bd_dom_sf"/>
</dbReference>
<dbReference type="InterPro" id="IPR028082">
    <property type="entry name" value="Peripla_BP_I"/>
</dbReference>
<feature type="domain" description="HTH lacI-type" evidence="4">
    <location>
        <begin position="5"/>
        <end position="47"/>
    </location>
</feature>
<evidence type="ECO:0000259" key="4">
    <source>
        <dbReference type="PROSITE" id="PS50932"/>
    </source>
</evidence>
<dbReference type="Gene3D" id="1.10.260.40">
    <property type="entry name" value="lambda repressor-like DNA-binding domains"/>
    <property type="match status" value="1"/>
</dbReference>
<accession>A0ABY7SP09</accession>
<dbReference type="InterPro" id="IPR000843">
    <property type="entry name" value="HTH_LacI"/>
</dbReference>
<proteinExistence type="predicted"/>
<dbReference type="PANTHER" id="PTHR30146">
    <property type="entry name" value="LACI-RELATED TRANSCRIPTIONAL REPRESSOR"/>
    <property type="match status" value="1"/>
</dbReference>
<keyword evidence="2 5" id="KW-0238">DNA-binding</keyword>
<evidence type="ECO:0000313" key="5">
    <source>
        <dbReference type="EMBL" id="WCR08760.1"/>
    </source>
</evidence>
<dbReference type="Pfam" id="PF00356">
    <property type="entry name" value="LacI"/>
    <property type="match status" value="1"/>
</dbReference>
<sequence>MPGKITLKDVAARAGVGSATVDRVINDRGNVSKDVSRKVLQAARDLGLKRILPEHYRKTIRIEVILARPELPLIERMRQQFQRLTTVLDTSILIHRTILKDESAASIARALRKTTCDAVIVYMPDDPATHAAVAALKLRDIPVVTLISDVPGSDRIAYAGPDHFMSGRSAGYFITRMAMRPGPVAVLCNTRQIQSHDDRIRGLEAYLADQPGFSIAAVVEGRDDRDRSETRLRQLFAANRDIVAVYNVGAGNLGVAEAIRADLLPARPVFVGHELTKYSAALLREGVMSLTIDQCPELQARLAVNHILRHFDFADLGQENPLYDTRPLQVVLYGPENLPANTDFD</sequence>
<dbReference type="GO" id="GO:0003677">
    <property type="term" value="F:DNA binding"/>
    <property type="evidence" value="ECO:0007669"/>
    <property type="project" value="UniProtKB-KW"/>
</dbReference>
<dbReference type="InterPro" id="IPR025997">
    <property type="entry name" value="SBP_2_dom"/>
</dbReference>
<evidence type="ECO:0000256" key="1">
    <source>
        <dbReference type="ARBA" id="ARBA00023015"/>
    </source>
</evidence>
<organism evidence="5 6">
    <name type="scientific">Paracoccus fistulariae</name>
    <dbReference type="NCBI Taxonomy" id="658446"/>
    <lineage>
        <taxon>Bacteria</taxon>
        <taxon>Pseudomonadati</taxon>
        <taxon>Pseudomonadota</taxon>
        <taxon>Alphaproteobacteria</taxon>
        <taxon>Rhodobacterales</taxon>
        <taxon>Paracoccaceae</taxon>
        <taxon>Paracoccus</taxon>
    </lineage>
</organism>
<dbReference type="RefSeq" id="WP_271885718.1">
    <property type="nucleotide sequence ID" value="NZ_CP067136.1"/>
</dbReference>
<dbReference type="CDD" id="cd01392">
    <property type="entry name" value="HTH_LacI"/>
    <property type="match status" value="1"/>
</dbReference>
<dbReference type="SUPFAM" id="SSF53822">
    <property type="entry name" value="Periplasmic binding protein-like I"/>
    <property type="match status" value="1"/>
</dbReference>
<evidence type="ECO:0000256" key="3">
    <source>
        <dbReference type="ARBA" id="ARBA00023163"/>
    </source>
</evidence>
<dbReference type="PROSITE" id="PS00356">
    <property type="entry name" value="HTH_LACI_1"/>
    <property type="match status" value="1"/>
</dbReference>
<dbReference type="EMBL" id="CP067136">
    <property type="protein sequence ID" value="WCR08760.1"/>
    <property type="molecule type" value="Genomic_DNA"/>
</dbReference>
<keyword evidence="1" id="KW-0805">Transcription regulation</keyword>
<dbReference type="SMART" id="SM00354">
    <property type="entry name" value="HTH_LACI"/>
    <property type="match status" value="1"/>
</dbReference>
<evidence type="ECO:0000256" key="2">
    <source>
        <dbReference type="ARBA" id="ARBA00023125"/>
    </source>
</evidence>
<dbReference type="Pfam" id="PF13407">
    <property type="entry name" value="Peripla_BP_4"/>
    <property type="match status" value="1"/>
</dbReference>
<dbReference type="PROSITE" id="PS50932">
    <property type="entry name" value="HTH_LACI_2"/>
    <property type="match status" value="1"/>
</dbReference>
<dbReference type="Proteomes" id="UP001219349">
    <property type="component" value="Chromosome"/>
</dbReference>
<dbReference type="CDD" id="cd06307">
    <property type="entry name" value="PBP1_sugar_binding"/>
    <property type="match status" value="1"/>
</dbReference>
<reference evidence="5 6" key="1">
    <citation type="submission" date="2021-01" db="EMBL/GenBank/DDBJ databases">
        <title>Biogeographic distribution of Paracoccus.</title>
        <authorList>
            <person name="Hollensteiner J."/>
            <person name="Leineberger J."/>
            <person name="Brinkhoff T."/>
            <person name="Daniel R."/>
        </authorList>
    </citation>
    <scope>NUCLEOTIDE SEQUENCE [LARGE SCALE GENOMIC DNA]</scope>
    <source>
        <strain evidence="5 6">KCTC 22803</strain>
    </source>
</reference>
<keyword evidence="6" id="KW-1185">Reference proteome</keyword>
<dbReference type="Gene3D" id="3.40.50.2300">
    <property type="match status" value="2"/>
</dbReference>
<gene>
    <name evidence="5" type="ORF">JHX87_08190</name>
</gene>
<keyword evidence="3" id="KW-0804">Transcription</keyword>